<keyword evidence="2" id="KW-1185">Reference proteome</keyword>
<organism evidence="1 2">
    <name type="scientific">Conger conger</name>
    <name type="common">Conger eel</name>
    <name type="synonym">Muraena conger</name>
    <dbReference type="NCBI Taxonomy" id="82655"/>
    <lineage>
        <taxon>Eukaryota</taxon>
        <taxon>Metazoa</taxon>
        <taxon>Chordata</taxon>
        <taxon>Craniata</taxon>
        <taxon>Vertebrata</taxon>
        <taxon>Euteleostomi</taxon>
        <taxon>Actinopterygii</taxon>
        <taxon>Neopterygii</taxon>
        <taxon>Teleostei</taxon>
        <taxon>Anguilliformes</taxon>
        <taxon>Congridae</taxon>
        <taxon>Conger</taxon>
    </lineage>
</organism>
<reference evidence="1" key="1">
    <citation type="journal article" date="2023" name="Science">
        <title>Genome structures resolve the early diversification of teleost fishes.</title>
        <authorList>
            <person name="Parey E."/>
            <person name="Louis A."/>
            <person name="Montfort J."/>
            <person name="Bouchez O."/>
            <person name="Roques C."/>
            <person name="Iampietro C."/>
            <person name="Lluch J."/>
            <person name="Castinel A."/>
            <person name="Donnadieu C."/>
            <person name="Desvignes T."/>
            <person name="Floi Bucao C."/>
            <person name="Jouanno E."/>
            <person name="Wen M."/>
            <person name="Mejri S."/>
            <person name="Dirks R."/>
            <person name="Jansen H."/>
            <person name="Henkel C."/>
            <person name="Chen W.J."/>
            <person name="Zahm M."/>
            <person name="Cabau C."/>
            <person name="Klopp C."/>
            <person name="Thompson A.W."/>
            <person name="Robinson-Rechavi M."/>
            <person name="Braasch I."/>
            <person name="Lecointre G."/>
            <person name="Bobe J."/>
            <person name="Postlethwait J.H."/>
            <person name="Berthelot C."/>
            <person name="Roest Crollius H."/>
            <person name="Guiguen Y."/>
        </authorList>
    </citation>
    <scope>NUCLEOTIDE SEQUENCE</scope>
    <source>
        <strain evidence="1">Concon-B</strain>
    </source>
</reference>
<accession>A0A9Q1DPA9</accession>
<name>A0A9Q1DPA9_CONCO</name>
<dbReference type="EMBL" id="JAFJMO010000005">
    <property type="protein sequence ID" value="KAJ8276205.1"/>
    <property type="molecule type" value="Genomic_DNA"/>
</dbReference>
<comment type="caution">
    <text evidence="1">The sequence shown here is derived from an EMBL/GenBank/DDBJ whole genome shotgun (WGS) entry which is preliminary data.</text>
</comment>
<sequence length="70" mass="7587">MRWKGSETADLGKFSELILAGLDGGRGFTASSFQCIVPLLMLGIGKKTSHGYGSEVFRPYSIAEINYTVL</sequence>
<gene>
    <name evidence="1" type="ORF">COCON_G00079570</name>
</gene>
<proteinExistence type="predicted"/>
<dbReference type="Proteomes" id="UP001152803">
    <property type="component" value="Unassembled WGS sequence"/>
</dbReference>
<dbReference type="AlphaFoldDB" id="A0A9Q1DPA9"/>
<protein>
    <submittedName>
        <fullName evidence="1">Uncharacterized protein</fullName>
    </submittedName>
</protein>
<evidence type="ECO:0000313" key="1">
    <source>
        <dbReference type="EMBL" id="KAJ8276205.1"/>
    </source>
</evidence>
<evidence type="ECO:0000313" key="2">
    <source>
        <dbReference type="Proteomes" id="UP001152803"/>
    </source>
</evidence>